<evidence type="ECO:0000256" key="4">
    <source>
        <dbReference type="ARBA" id="ARBA00023136"/>
    </source>
</evidence>
<keyword evidence="9" id="KW-1185">Reference proteome</keyword>
<feature type="compositionally biased region" description="Basic and acidic residues" evidence="6">
    <location>
        <begin position="239"/>
        <end position="250"/>
    </location>
</feature>
<dbReference type="GO" id="GO:0016020">
    <property type="term" value="C:membrane"/>
    <property type="evidence" value="ECO:0007669"/>
    <property type="project" value="UniProtKB-SubCell"/>
</dbReference>
<reference evidence="8 9" key="1">
    <citation type="journal article" date="2018" name="Plant J.">
        <title>Genome sequences of Chlorella sorokiniana UTEX 1602 and Micractinium conductrix SAG 241.80: implications to maltose excretion by a green alga.</title>
        <authorList>
            <person name="Arriola M.B."/>
            <person name="Velmurugan N."/>
            <person name="Zhang Y."/>
            <person name="Plunkett M.H."/>
            <person name="Hondzo H."/>
            <person name="Barney B.M."/>
        </authorList>
    </citation>
    <scope>NUCLEOTIDE SEQUENCE [LARGE SCALE GENOMIC DNA]</scope>
    <source>
        <strain evidence="8 9">SAG 241.80</strain>
    </source>
</reference>
<keyword evidence="4 7" id="KW-0472">Membrane</keyword>
<keyword evidence="7" id="KW-0812">Transmembrane</keyword>
<evidence type="ECO:0000256" key="7">
    <source>
        <dbReference type="SAM" id="Phobius"/>
    </source>
</evidence>
<dbReference type="InterPro" id="IPR003406">
    <property type="entry name" value="Glyco_trans_14"/>
</dbReference>
<dbReference type="PANTHER" id="PTHR31042">
    <property type="entry name" value="CORE-2/I-BRANCHING BETA-1,6-N-ACETYLGLUCOSAMINYLTRANSFERASE FAMILY PROTEIN-RELATED"/>
    <property type="match status" value="1"/>
</dbReference>
<keyword evidence="2" id="KW-0328">Glycosyltransferase</keyword>
<comment type="subcellular location">
    <subcellularLocation>
        <location evidence="1">Membrane</location>
        <topology evidence="1">Single-pass type II membrane protein</topology>
    </subcellularLocation>
</comment>
<organism evidence="8 9">
    <name type="scientific">Micractinium conductrix</name>
    <dbReference type="NCBI Taxonomy" id="554055"/>
    <lineage>
        <taxon>Eukaryota</taxon>
        <taxon>Viridiplantae</taxon>
        <taxon>Chlorophyta</taxon>
        <taxon>core chlorophytes</taxon>
        <taxon>Trebouxiophyceae</taxon>
        <taxon>Chlorellales</taxon>
        <taxon>Chlorellaceae</taxon>
        <taxon>Chlorella clade</taxon>
        <taxon>Micractinium</taxon>
    </lineage>
</organism>
<feature type="region of interest" description="Disordered" evidence="6">
    <location>
        <begin position="125"/>
        <end position="147"/>
    </location>
</feature>
<dbReference type="Pfam" id="PF02485">
    <property type="entry name" value="Branch"/>
    <property type="match status" value="1"/>
</dbReference>
<dbReference type="STRING" id="554055.A0A2P6UZC1"/>
<feature type="region of interest" description="Disordered" evidence="6">
    <location>
        <begin position="228"/>
        <end position="258"/>
    </location>
</feature>
<dbReference type="PANTHER" id="PTHR31042:SF145">
    <property type="entry name" value="CORE-2_I-BRANCHING BETA-1,6-N-ACETYLGLUCOSAMINYLTRANSFERASE FAMILY PROTEIN"/>
    <property type="match status" value="1"/>
</dbReference>
<keyword evidence="7" id="KW-1133">Transmembrane helix</keyword>
<protein>
    <submittedName>
        <fullName evidence="8">Beta-1,6-N-acetylglucosaminyltransferase enzyme</fullName>
    </submittedName>
</protein>
<name>A0A2P6UZC1_9CHLO</name>
<dbReference type="GO" id="GO:0016757">
    <property type="term" value="F:glycosyltransferase activity"/>
    <property type="evidence" value="ECO:0007669"/>
    <property type="project" value="UniProtKB-KW"/>
</dbReference>
<accession>A0A2P6UZC1</accession>
<dbReference type="Proteomes" id="UP000239649">
    <property type="component" value="Unassembled WGS sequence"/>
</dbReference>
<feature type="region of interest" description="Disordered" evidence="6">
    <location>
        <begin position="1"/>
        <end position="39"/>
    </location>
</feature>
<dbReference type="AlphaFoldDB" id="A0A2P6UZC1"/>
<comment type="caution">
    <text evidence="8">The sequence shown here is derived from an EMBL/GenBank/DDBJ whole genome shotgun (WGS) entry which is preliminary data.</text>
</comment>
<dbReference type="InterPro" id="IPR044174">
    <property type="entry name" value="BC10-like"/>
</dbReference>
<feature type="transmembrane region" description="Helical" evidence="7">
    <location>
        <begin position="47"/>
        <end position="69"/>
    </location>
</feature>
<evidence type="ECO:0000313" key="9">
    <source>
        <dbReference type="Proteomes" id="UP000239649"/>
    </source>
</evidence>
<feature type="compositionally biased region" description="Acidic residues" evidence="6">
    <location>
        <begin position="229"/>
        <end position="238"/>
    </location>
</feature>
<evidence type="ECO:0000313" key="8">
    <source>
        <dbReference type="EMBL" id="PSC67183.1"/>
    </source>
</evidence>
<evidence type="ECO:0000256" key="5">
    <source>
        <dbReference type="ARBA" id="ARBA00023180"/>
    </source>
</evidence>
<evidence type="ECO:0000256" key="1">
    <source>
        <dbReference type="ARBA" id="ARBA00004606"/>
    </source>
</evidence>
<evidence type="ECO:0000256" key="6">
    <source>
        <dbReference type="SAM" id="MobiDB-lite"/>
    </source>
</evidence>
<keyword evidence="3" id="KW-0808">Transferase</keyword>
<keyword evidence="5" id="KW-0325">Glycoprotein</keyword>
<evidence type="ECO:0000256" key="3">
    <source>
        <dbReference type="ARBA" id="ARBA00022679"/>
    </source>
</evidence>
<dbReference type="EMBL" id="LHPF02000078">
    <property type="protein sequence ID" value="PSC67183.1"/>
    <property type="molecule type" value="Genomic_DNA"/>
</dbReference>
<dbReference type="OrthoDB" id="191334at2759"/>
<proteinExistence type="predicted"/>
<sequence>MQPPPLQPARGGGPLLPRTSSHTALNRQPKHQAPEGVQRQRPMRHTLLLLLTLVLAANLVWAAQGVAAWRRGRAGGGEGEQLLLQRLNSTTLSVEVSRVDGDSGDEQRSTYLLNAQLVDNNNASEEAAQQEGTRGVGGVGGAAAPAAADPAAPPGLVSQLKDMGTALSQALTAAKDGALGVPKVALLFLTRAAGQLPADAVHASLCRGDVAASPAGESAPGLWLLGGEEAAEEEDPEDAEQRRRDARERGVLPPGPTKVAAACGWNATSGEAIPMGSGSGAGGVIAQQHLFSVYVHAPPGLTDDELPELFRGHLITDRLQPEWGTHQLVEATRNLLWDAFKDPLNQRFVLVSESDIPLYDPFTLHQQLMSEGKSRVNACRHAAPTDTRRWTWRMSGGSLKAWHWRKSSQWFGLIRRHVEVVLKDVEVFRRFEEHCKDGWDGDYRRHRDCFSDEHYIPTLLATHSLDQESSCHIDGVVAVDWSAGGPHPKSYKSWEVRPSLVHKARGEDKGCNASDAVAGTWKRA</sequence>
<evidence type="ECO:0000256" key="2">
    <source>
        <dbReference type="ARBA" id="ARBA00022676"/>
    </source>
</evidence>
<gene>
    <name evidence="8" type="ORF">C2E20_9121</name>
</gene>